<proteinExistence type="inferred from homology"/>
<name>A0ABX1CEJ0_9ACTN</name>
<reference evidence="7 8" key="1">
    <citation type="submission" date="2020-03" db="EMBL/GenBank/DDBJ databases">
        <title>Draft genome of Streptomyces sp. ventii, isolated from the Axial Seamount in the Pacific Ocean, and resequencing of the two type strains Streptomyces lonarensis strain NCL 716 and Streptomyces bohaiensis strain 11A07.</title>
        <authorList>
            <person name="Loughran R.M."/>
            <person name="Pfannmuller K.M."/>
            <person name="Wasson B.J."/>
            <person name="Deadmond M.C."/>
            <person name="Paddock B.E."/>
            <person name="Koyack M.J."/>
            <person name="Gallegos D.A."/>
            <person name="Mitchell E.A."/>
            <person name="Ushijima B."/>
            <person name="Saw J.H."/>
            <person name="Mcphail K.L."/>
            <person name="Videau P."/>
        </authorList>
    </citation>
    <scope>NUCLEOTIDE SEQUENCE [LARGE SCALE GENOMIC DNA]</scope>
    <source>
        <strain evidence="7 8">11A07</strain>
    </source>
</reference>
<protein>
    <submittedName>
        <fullName evidence="7">L-2,4-diaminobutyrate decarboxylase</fullName>
    </submittedName>
</protein>
<keyword evidence="3" id="KW-0210">Decarboxylase</keyword>
<dbReference type="InterPro" id="IPR015424">
    <property type="entry name" value="PyrdxlP-dep_Trfase"/>
</dbReference>
<dbReference type="InterPro" id="IPR015421">
    <property type="entry name" value="PyrdxlP-dep_Trfase_major"/>
</dbReference>
<dbReference type="InterPro" id="IPR021115">
    <property type="entry name" value="Pyridoxal-P_BS"/>
</dbReference>
<dbReference type="Proteomes" id="UP000727056">
    <property type="component" value="Unassembled WGS sequence"/>
</dbReference>
<dbReference type="PANTHER" id="PTHR11999">
    <property type="entry name" value="GROUP II PYRIDOXAL-5-PHOSPHATE DECARBOXYLASE"/>
    <property type="match status" value="1"/>
</dbReference>
<sequence length="474" mass="49916">MREAGRHLVEAVLTRLTTVADGPPHAGADPGRLRQLLDGPLPEHPGSLPEAIDTAVRDALSYGIRFDHPRCLAFVPTTGTYPAVLADALAAAFHSVPGAWLVGAGPTQLELTTVRWLCELLGLPPGHGGLFLSGGSAANLTALAAARDDRLDGEGVPPGARLYCSSQAHPSVARAAHLIGLRRSQLVVLEPDAELRLPADRLRARIRADRAAGLRPFAVVATVGTTGTGAIDPLPELADICDEFGLWLHADGAHGAAAALTPAGRARCRGLALADSLTVDPHKWLFQPYEAGCLLLRRPELLRRSFAMDRHRLDTGYLRPARAGGEETNLDDYGPQQSRGLRALKLWLSLRTFGAAAFRRAVAAGTERAEYAAERVRSTEGLELVTPASLGILTLRCVPAAAGASGPGPSGAAADRLQEAVSAEVCAGGRAMVLTTDVRGRRVLRLCVINPATTRADIDETLALLAEAGRRALA</sequence>
<dbReference type="InterPro" id="IPR010977">
    <property type="entry name" value="Aromatic_deC"/>
</dbReference>
<dbReference type="PANTHER" id="PTHR11999:SF70">
    <property type="entry name" value="MIP05841P"/>
    <property type="match status" value="1"/>
</dbReference>
<dbReference type="InterPro" id="IPR015422">
    <property type="entry name" value="PyrdxlP-dep_Trfase_small"/>
</dbReference>
<keyword evidence="5 6" id="KW-0456">Lyase</keyword>
<dbReference type="Gene3D" id="3.40.640.10">
    <property type="entry name" value="Type I PLP-dependent aspartate aminotransferase-like (Major domain)"/>
    <property type="match status" value="1"/>
</dbReference>
<evidence type="ECO:0000313" key="8">
    <source>
        <dbReference type="Proteomes" id="UP000727056"/>
    </source>
</evidence>
<dbReference type="InterPro" id="IPR002129">
    <property type="entry name" value="PyrdxlP-dep_de-COase"/>
</dbReference>
<evidence type="ECO:0000256" key="6">
    <source>
        <dbReference type="RuleBase" id="RU000382"/>
    </source>
</evidence>
<dbReference type="Gene3D" id="3.90.1150.10">
    <property type="entry name" value="Aspartate Aminotransferase, domain 1"/>
    <property type="match status" value="1"/>
</dbReference>
<dbReference type="PRINTS" id="PR00800">
    <property type="entry name" value="YHDCRBOXLASE"/>
</dbReference>
<accession>A0ABX1CEJ0</accession>
<feature type="non-terminal residue" evidence="7">
    <location>
        <position position="474"/>
    </location>
</feature>
<organism evidence="7 8">
    <name type="scientific">Streptomyces bohaiensis</name>
    <dbReference type="NCBI Taxonomy" id="1431344"/>
    <lineage>
        <taxon>Bacteria</taxon>
        <taxon>Bacillati</taxon>
        <taxon>Actinomycetota</taxon>
        <taxon>Actinomycetes</taxon>
        <taxon>Kitasatosporales</taxon>
        <taxon>Streptomycetaceae</taxon>
        <taxon>Streptomyces</taxon>
    </lineage>
</organism>
<evidence type="ECO:0000256" key="3">
    <source>
        <dbReference type="ARBA" id="ARBA00022793"/>
    </source>
</evidence>
<comment type="similarity">
    <text evidence="2 6">Belongs to the group II decarboxylase family.</text>
</comment>
<dbReference type="Gene3D" id="1.20.1340.10">
    <property type="entry name" value="dopa decarboxylase, N-terminal domain"/>
    <property type="match status" value="1"/>
</dbReference>
<gene>
    <name evidence="7" type="ORF">HCN52_17810</name>
</gene>
<keyword evidence="4 6" id="KW-0663">Pyridoxal phosphate</keyword>
<dbReference type="Pfam" id="PF00282">
    <property type="entry name" value="Pyridoxal_deC"/>
    <property type="match status" value="1"/>
</dbReference>
<dbReference type="SUPFAM" id="SSF53383">
    <property type="entry name" value="PLP-dependent transferases"/>
    <property type="match status" value="1"/>
</dbReference>
<evidence type="ECO:0000313" key="7">
    <source>
        <dbReference type="EMBL" id="NJQ16736.1"/>
    </source>
</evidence>
<evidence type="ECO:0000256" key="1">
    <source>
        <dbReference type="ARBA" id="ARBA00001933"/>
    </source>
</evidence>
<comment type="cofactor">
    <cofactor evidence="1 6">
        <name>pyridoxal 5'-phosphate</name>
        <dbReference type="ChEBI" id="CHEBI:597326"/>
    </cofactor>
</comment>
<keyword evidence="8" id="KW-1185">Reference proteome</keyword>
<dbReference type="PROSITE" id="PS00392">
    <property type="entry name" value="DDC_GAD_HDC_YDC"/>
    <property type="match status" value="1"/>
</dbReference>
<evidence type="ECO:0000256" key="4">
    <source>
        <dbReference type="ARBA" id="ARBA00022898"/>
    </source>
</evidence>
<evidence type="ECO:0000256" key="5">
    <source>
        <dbReference type="ARBA" id="ARBA00023239"/>
    </source>
</evidence>
<evidence type="ECO:0000256" key="2">
    <source>
        <dbReference type="ARBA" id="ARBA00009533"/>
    </source>
</evidence>
<comment type="caution">
    <text evidence="7">The sequence shown here is derived from an EMBL/GenBank/DDBJ whole genome shotgun (WGS) entry which is preliminary data.</text>
</comment>
<dbReference type="EMBL" id="JAAVJC010000188">
    <property type="protein sequence ID" value="NJQ16736.1"/>
    <property type="molecule type" value="Genomic_DNA"/>
</dbReference>